<evidence type="ECO:0000313" key="5">
    <source>
        <dbReference type="EnsemblPlants" id="PNT68514"/>
    </source>
</evidence>
<evidence type="ECO:0000259" key="3">
    <source>
        <dbReference type="PROSITE" id="PS50089"/>
    </source>
</evidence>
<dbReference type="InterPro" id="IPR001841">
    <property type="entry name" value="Znf_RING"/>
</dbReference>
<keyword evidence="1" id="KW-0479">Metal-binding</keyword>
<protein>
    <recommendedName>
        <fullName evidence="3">RING-type domain-containing protein</fullName>
    </recommendedName>
</protein>
<evidence type="ECO:0000313" key="4">
    <source>
        <dbReference type="EMBL" id="PNT68514.1"/>
    </source>
</evidence>
<dbReference type="PANTHER" id="PTHR46798">
    <property type="entry name" value="OS09G0511500 PROTEIN"/>
    <property type="match status" value="1"/>
</dbReference>
<evidence type="ECO:0000313" key="6">
    <source>
        <dbReference type="Proteomes" id="UP000008810"/>
    </source>
</evidence>
<dbReference type="EMBL" id="CM000882">
    <property type="protein sequence ID" value="PNT68514.1"/>
    <property type="molecule type" value="Genomic_DNA"/>
</dbReference>
<dbReference type="GO" id="GO:0008270">
    <property type="term" value="F:zinc ion binding"/>
    <property type="evidence" value="ECO:0007669"/>
    <property type="project" value="UniProtKB-KW"/>
</dbReference>
<dbReference type="EnsemblPlants" id="PNT68514">
    <property type="protein sequence ID" value="PNT68514"/>
    <property type="gene ID" value="BRADI_3g41680v3"/>
</dbReference>
<sequence>MEPLSGKTVVDLERSPPPSPTQWTVGMAGSGGGGASSSSSAEVAAAIAAAEAAAEPCSICLDPVQGAVGRATAKLHCGHEFHLDCIGSAFNVKGAMQCPNCRKIENGRWIFKDGHGPALYYDTNWIEGTNNWAMNDLVPDPPGFDSFDPSDIEGFTNAFMASMFEGLPEAEPSQPLSNHMSGNHSGAGSSSNAYPQLSARDLRLPAHVPSSASSGAEVASLQHNPTGLEGRAAPAPGNAQAVQASEPRNPDGEHQYSALSASGFLNRAMASFAAARAPQGSIPTISSQQRSRPYVVHHYPVIYNYRFTPQLNGSNLGAAALGSVPTAMADTIGHIHGASAQLYQQALHYHMQSNPSPPTSTTRRVRPRATALESFMAAATATAAAQTSSNTGYATLATMNPAALNMNLSSSNGEGPSFRPPVAPSMGWGREAGYPVAPAAGETTPPQWWSTSVSSFLNLNPNVSQQNLNLNHAPGRLTTRRSAAGAEQMPPQGNPENGCPPPSSSSQRRSPSQ</sequence>
<accession>A0A2K2D2J6</accession>
<dbReference type="PANTHER" id="PTHR46798:SF19">
    <property type="entry name" value="OS09G0511500 PROTEIN"/>
    <property type="match status" value="1"/>
</dbReference>
<dbReference type="KEGG" id="bdi:100846729"/>
<feature type="region of interest" description="Disordered" evidence="2">
    <location>
        <begin position="1"/>
        <end position="35"/>
    </location>
</feature>
<feature type="region of interest" description="Disordered" evidence="2">
    <location>
        <begin position="168"/>
        <end position="194"/>
    </location>
</feature>
<gene>
    <name evidence="5" type="primary">LOC100846729</name>
    <name evidence="4" type="ORF">BRADI_3g41680v3</name>
</gene>
<feature type="region of interest" description="Disordered" evidence="2">
    <location>
        <begin position="467"/>
        <end position="513"/>
    </location>
</feature>
<reference evidence="4" key="2">
    <citation type="submission" date="2017-06" db="EMBL/GenBank/DDBJ databases">
        <title>WGS assembly of Brachypodium distachyon.</title>
        <authorList>
            <consortium name="The International Brachypodium Initiative"/>
            <person name="Lucas S."/>
            <person name="Harmon-Smith M."/>
            <person name="Lail K."/>
            <person name="Tice H."/>
            <person name="Grimwood J."/>
            <person name="Bruce D."/>
            <person name="Barry K."/>
            <person name="Shu S."/>
            <person name="Lindquist E."/>
            <person name="Wang M."/>
            <person name="Pitluck S."/>
            <person name="Vogel J.P."/>
            <person name="Garvin D.F."/>
            <person name="Mockler T.C."/>
            <person name="Schmutz J."/>
            <person name="Rokhsar D."/>
            <person name="Bevan M.W."/>
        </authorList>
    </citation>
    <scope>NUCLEOTIDE SEQUENCE</scope>
    <source>
        <strain evidence="4">Bd21</strain>
    </source>
</reference>
<keyword evidence="1" id="KW-0862">Zinc</keyword>
<feature type="domain" description="RING-type" evidence="3">
    <location>
        <begin position="57"/>
        <end position="102"/>
    </location>
</feature>
<keyword evidence="1" id="KW-0863">Zinc-finger</keyword>
<evidence type="ECO:0000256" key="1">
    <source>
        <dbReference type="PROSITE-ProRule" id="PRU00175"/>
    </source>
</evidence>
<evidence type="ECO:0000256" key="2">
    <source>
        <dbReference type="SAM" id="MobiDB-lite"/>
    </source>
</evidence>
<dbReference type="AlphaFoldDB" id="A0A2K2D2J6"/>
<dbReference type="Pfam" id="PF13639">
    <property type="entry name" value="zf-RING_2"/>
    <property type="match status" value="1"/>
</dbReference>
<dbReference type="FunCoup" id="A0A2K2D2J6">
    <property type="interactions" value="344"/>
</dbReference>
<dbReference type="RefSeq" id="XP_014756165.2">
    <property type="nucleotide sequence ID" value="XM_014900679.2"/>
</dbReference>
<dbReference type="GO" id="GO:0005634">
    <property type="term" value="C:nucleus"/>
    <property type="evidence" value="ECO:0000318"/>
    <property type="project" value="GO_Central"/>
</dbReference>
<dbReference type="InterPro" id="IPR044274">
    <property type="entry name" value="RFI2"/>
</dbReference>
<dbReference type="SUPFAM" id="SSF57850">
    <property type="entry name" value="RING/U-box"/>
    <property type="match status" value="1"/>
</dbReference>
<reference evidence="5" key="3">
    <citation type="submission" date="2018-08" db="UniProtKB">
        <authorList>
            <consortium name="EnsemblPlants"/>
        </authorList>
    </citation>
    <scope>IDENTIFICATION</scope>
    <source>
        <strain evidence="5">cv. Bd21</strain>
    </source>
</reference>
<proteinExistence type="predicted"/>
<dbReference type="SMART" id="SM00184">
    <property type="entry name" value="RING"/>
    <property type="match status" value="1"/>
</dbReference>
<keyword evidence="6" id="KW-1185">Reference proteome</keyword>
<dbReference type="OrthoDB" id="8062037at2759"/>
<dbReference type="Gene3D" id="3.30.40.10">
    <property type="entry name" value="Zinc/RING finger domain, C3HC4 (zinc finger)"/>
    <property type="match status" value="1"/>
</dbReference>
<dbReference type="Proteomes" id="UP000008810">
    <property type="component" value="Chromosome 3"/>
</dbReference>
<feature type="compositionally biased region" description="Low complexity" evidence="2">
    <location>
        <begin position="177"/>
        <end position="193"/>
    </location>
</feature>
<reference evidence="4 5" key="1">
    <citation type="journal article" date="2010" name="Nature">
        <title>Genome sequencing and analysis of the model grass Brachypodium distachyon.</title>
        <authorList>
            <consortium name="International Brachypodium Initiative"/>
        </authorList>
    </citation>
    <scope>NUCLEOTIDE SEQUENCE [LARGE SCALE GENOMIC DNA]</scope>
    <source>
        <strain evidence="4 5">Bd21</strain>
    </source>
</reference>
<feature type="region of interest" description="Disordered" evidence="2">
    <location>
        <begin position="207"/>
        <end position="256"/>
    </location>
</feature>
<dbReference type="GeneID" id="100846729"/>
<dbReference type="PROSITE" id="PS50089">
    <property type="entry name" value="ZF_RING_2"/>
    <property type="match status" value="1"/>
</dbReference>
<organism evidence="4">
    <name type="scientific">Brachypodium distachyon</name>
    <name type="common">Purple false brome</name>
    <name type="synonym">Trachynia distachya</name>
    <dbReference type="NCBI Taxonomy" id="15368"/>
    <lineage>
        <taxon>Eukaryota</taxon>
        <taxon>Viridiplantae</taxon>
        <taxon>Streptophyta</taxon>
        <taxon>Embryophyta</taxon>
        <taxon>Tracheophyta</taxon>
        <taxon>Spermatophyta</taxon>
        <taxon>Magnoliopsida</taxon>
        <taxon>Liliopsida</taxon>
        <taxon>Poales</taxon>
        <taxon>Poaceae</taxon>
        <taxon>BOP clade</taxon>
        <taxon>Pooideae</taxon>
        <taxon>Stipodae</taxon>
        <taxon>Brachypodieae</taxon>
        <taxon>Brachypodium</taxon>
    </lineage>
</organism>
<feature type="compositionally biased region" description="Low complexity" evidence="2">
    <location>
        <begin position="504"/>
        <end position="513"/>
    </location>
</feature>
<name>A0A2K2D2J6_BRADI</name>
<dbReference type="ExpressionAtlas" id="A0A2K2D2J6">
    <property type="expression patterns" value="baseline"/>
</dbReference>
<dbReference type="InterPro" id="IPR013083">
    <property type="entry name" value="Znf_RING/FYVE/PHD"/>
</dbReference>
<dbReference type="Gramene" id="PNT68514">
    <property type="protein sequence ID" value="PNT68514"/>
    <property type="gene ID" value="BRADI_3g41680v3"/>
</dbReference>
<dbReference type="GO" id="GO:0004842">
    <property type="term" value="F:ubiquitin-protein transferase activity"/>
    <property type="evidence" value="ECO:0000318"/>
    <property type="project" value="GO_Central"/>
</dbReference>